<evidence type="ECO:0000256" key="3">
    <source>
        <dbReference type="ARBA" id="ARBA00023125"/>
    </source>
</evidence>
<keyword evidence="4" id="KW-0804">Transcription</keyword>
<evidence type="ECO:0000256" key="4">
    <source>
        <dbReference type="ARBA" id="ARBA00023163"/>
    </source>
</evidence>
<evidence type="ECO:0000256" key="1">
    <source>
        <dbReference type="ARBA" id="ARBA00009437"/>
    </source>
</evidence>
<organism evidence="6 7">
    <name type="scientific">Anaeromicropila populeti</name>
    <dbReference type="NCBI Taxonomy" id="37658"/>
    <lineage>
        <taxon>Bacteria</taxon>
        <taxon>Bacillati</taxon>
        <taxon>Bacillota</taxon>
        <taxon>Clostridia</taxon>
        <taxon>Lachnospirales</taxon>
        <taxon>Lachnospiraceae</taxon>
        <taxon>Anaeromicropila</taxon>
    </lineage>
</organism>
<evidence type="ECO:0000313" key="6">
    <source>
        <dbReference type="EMBL" id="SFR69636.1"/>
    </source>
</evidence>
<dbReference type="PROSITE" id="PS50931">
    <property type="entry name" value="HTH_LYSR"/>
    <property type="match status" value="1"/>
</dbReference>
<reference evidence="6 7" key="1">
    <citation type="submission" date="2016-10" db="EMBL/GenBank/DDBJ databases">
        <authorList>
            <person name="de Groot N.N."/>
        </authorList>
    </citation>
    <scope>NUCLEOTIDE SEQUENCE [LARGE SCALE GENOMIC DNA]</scope>
    <source>
        <strain evidence="6 7">743A</strain>
    </source>
</reference>
<dbReference type="EMBL" id="FOYZ01000003">
    <property type="protein sequence ID" value="SFR69636.1"/>
    <property type="molecule type" value="Genomic_DNA"/>
</dbReference>
<dbReference type="OrthoDB" id="9778774at2"/>
<keyword evidence="7" id="KW-1185">Reference proteome</keyword>
<dbReference type="STRING" id="37658.SAMN05661086_01125"/>
<feature type="domain" description="HTH lysR-type" evidence="5">
    <location>
        <begin position="1"/>
        <end position="60"/>
    </location>
</feature>
<dbReference type="FunFam" id="1.10.10.10:FF:000001">
    <property type="entry name" value="LysR family transcriptional regulator"/>
    <property type="match status" value="1"/>
</dbReference>
<dbReference type="SUPFAM" id="SSF53850">
    <property type="entry name" value="Periplasmic binding protein-like II"/>
    <property type="match status" value="1"/>
</dbReference>
<keyword evidence="3" id="KW-0238">DNA-binding</keyword>
<dbReference type="InterPro" id="IPR005119">
    <property type="entry name" value="LysR_subst-bd"/>
</dbReference>
<dbReference type="AlphaFoldDB" id="A0A1I6ISB1"/>
<keyword evidence="2" id="KW-0805">Transcription regulation</keyword>
<dbReference type="SUPFAM" id="SSF46785">
    <property type="entry name" value="Winged helix' DNA-binding domain"/>
    <property type="match status" value="1"/>
</dbReference>
<dbReference type="Pfam" id="PF03466">
    <property type="entry name" value="LysR_substrate"/>
    <property type="match status" value="1"/>
</dbReference>
<dbReference type="InterPro" id="IPR036390">
    <property type="entry name" value="WH_DNA-bd_sf"/>
</dbReference>
<evidence type="ECO:0000259" key="5">
    <source>
        <dbReference type="PROSITE" id="PS50931"/>
    </source>
</evidence>
<dbReference type="Gene3D" id="1.10.10.10">
    <property type="entry name" value="Winged helix-like DNA-binding domain superfamily/Winged helix DNA-binding domain"/>
    <property type="match status" value="1"/>
</dbReference>
<dbReference type="PRINTS" id="PR00039">
    <property type="entry name" value="HTHLYSR"/>
</dbReference>
<name>A0A1I6ISB1_9FIRM</name>
<dbReference type="Proteomes" id="UP000199659">
    <property type="component" value="Unassembled WGS sequence"/>
</dbReference>
<protein>
    <submittedName>
        <fullName evidence="6">Transcriptional regulator, LysR family</fullName>
    </submittedName>
</protein>
<evidence type="ECO:0000313" key="7">
    <source>
        <dbReference type="Proteomes" id="UP000199659"/>
    </source>
</evidence>
<dbReference type="Gene3D" id="3.40.190.290">
    <property type="match status" value="1"/>
</dbReference>
<dbReference type="Pfam" id="PF00126">
    <property type="entry name" value="HTH_1"/>
    <property type="match status" value="1"/>
</dbReference>
<dbReference type="InterPro" id="IPR000847">
    <property type="entry name" value="LysR_HTH_N"/>
</dbReference>
<proteinExistence type="inferred from homology"/>
<dbReference type="CDD" id="cd05466">
    <property type="entry name" value="PBP2_LTTR_substrate"/>
    <property type="match status" value="1"/>
</dbReference>
<dbReference type="RefSeq" id="WP_092559711.1">
    <property type="nucleotide sequence ID" value="NZ_FOYZ01000003.1"/>
</dbReference>
<dbReference type="InterPro" id="IPR036388">
    <property type="entry name" value="WH-like_DNA-bd_sf"/>
</dbReference>
<evidence type="ECO:0000256" key="2">
    <source>
        <dbReference type="ARBA" id="ARBA00023015"/>
    </source>
</evidence>
<comment type="similarity">
    <text evidence="1">Belongs to the LysR transcriptional regulatory family.</text>
</comment>
<dbReference type="GO" id="GO:0003700">
    <property type="term" value="F:DNA-binding transcription factor activity"/>
    <property type="evidence" value="ECO:0007669"/>
    <property type="project" value="InterPro"/>
</dbReference>
<accession>A0A1I6ISB1</accession>
<dbReference type="GO" id="GO:0000976">
    <property type="term" value="F:transcription cis-regulatory region binding"/>
    <property type="evidence" value="ECO:0007669"/>
    <property type="project" value="TreeGrafter"/>
</dbReference>
<dbReference type="PANTHER" id="PTHR30126">
    <property type="entry name" value="HTH-TYPE TRANSCRIPTIONAL REGULATOR"/>
    <property type="match status" value="1"/>
</dbReference>
<dbReference type="PANTHER" id="PTHR30126:SF64">
    <property type="entry name" value="HTH-TYPE TRANSCRIPTIONAL REGULATOR CITR"/>
    <property type="match status" value="1"/>
</dbReference>
<gene>
    <name evidence="6" type="ORF">SAMN05661086_01125</name>
</gene>
<sequence length="298" mass="33946">MNTNLSLYRIFCSVAEHKNISKAASELYISQPAISKAIQKLEQNLGVTLFHRNSRGVLLTAEGELLYQQVLFAFQALQKGEEDLKKIHELGIGQLRIGVSTSLCKYLLLPYLKSFLERYPHVKITIDCQSSLHTIKLLEERKIDIGLVGKPKHLRQLTFQPVAQLTDVFVATQTYLDNLKVRSMDTKTDFIKQGNVMLLDGENLTRQYINEYLQANKIEPNQVLEVNNMDLLIDFAKIGIGIACVIKEFVQAELDTGLLTELKLNSLIPKREVGFAYDASSFMTQTMKWFLDHVNEHQ</sequence>